<dbReference type="WBParaSite" id="ACOC_0000565801-mRNA-1">
    <property type="protein sequence ID" value="ACOC_0000565801-mRNA-1"/>
    <property type="gene ID" value="ACOC_0000565801"/>
</dbReference>
<accession>A0A0R3PLL4</accession>
<evidence type="ECO:0000313" key="3">
    <source>
        <dbReference type="WBParaSite" id="ACOC_0000565801-mRNA-1"/>
    </source>
</evidence>
<reference evidence="1 2" key="2">
    <citation type="submission" date="2018-11" db="EMBL/GenBank/DDBJ databases">
        <authorList>
            <consortium name="Pathogen Informatics"/>
        </authorList>
    </citation>
    <scope>NUCLEOTIDE SEQUENCE [LARGE SCALE GENOMIC DNA]</scope>
    <source>
        <strain evidence="1 2">Costa Rica</strain>
    </source>
</reference>
<dbReference type="AlphaFoldDB" id="A0A0R3PLL4"/>
<dbReference type="Proteomes" id="UP000267027">
    <property type="component" value="Unassembled WGS sequence"/>
</dbReference>
<dbReference type="EMBL" id="UYYA01003886">
    <property type="protein sequence ID" value="VDM57244.1"/>
    <property type="molecule type" value="Genomic_DNA"/>
</dbReference>
<sequence>MADISRVHSLSLHQSGALRRRCGLSAVTQCSGTRSSARIEPVVAASSAITIVTGYWIDDTVHLTHSWMP</sequence>
<protein>
    <submittedName>
        <fullName evidence="1 3">Uncharacterized protein</fullName>
    </submittedName>
</protein>
<keyword evidence="2" id="KW-1185">Reference proteome</keyword>
<evidence type="ECO:0000313" key="2">
    <source>
        <dbReference type="Proteomes" id="UP000267027"/>
    </source>
</evidence>
<organism evidence="3">
    <name type="scientific">Angiostrongylus costaricensis</name>
    <name type="common">Nematode worm</name>
    <dbReference type="NCBI Taxonomy" id="334426"/>
    <lineage>
        <taxon>Eukaryota</taxon>
        <taxon>Metazoa</taxon>
        <taxon>Ecdysozoa</taxon>
        <taxon>Nematoda</taxon>
        <taxon>Chromadorea</taxon>
        <taxon>Rhabditida</taxon>
        <taxon>Rhabditina</taxon>
        <taxon>Rhabditomorpha</taxon>
        <taxon>Strongyloidea</taxon>
        <taxon>Metastrongylidae</taxon>
        <taxon>Angiostrongylus</taxon>
    </lineage>
</organism>
<gene>
    <name evidence="1" type="ORF">ACOC_LOCUS5659</name>
</gene>
<proteinExistence type="predicted"/>
<name>A0A0R3PLL4_ANGCS</name>
<reference evidence="3" key="1">
    <citation type="submission" date="2017-02" db="UniProtKB">
        <authorList>
            <consortium name="WormBaseParasite"/>
        </authorList>
    </citation>
    <scope>IDENTIFICATION</scope>
</reference>
<evidence type="ECO:0000313" key="1">
    <source>
        <dbReference type="EMBL" id="VDM57244.1"/>
    </source>
</evidence>